<evidence type="ECO:0000313" key="1">
    <source>
        <dbReference type="EMBL" id="CAL0327844.1"/>
    </source>
</evidence>
<dbReference type="EMBL" id="CAXHTB010000020">
    <property type="protein sequence ID" value="CAL0327844.1"/>
    <property type="molecule type" value="Genomic_DNA"/>
</dbReference>
<reference evidence="1 2" key="1">
    <citation type="submission" date="2024-03" db="EMBL/GenBank/DDBJ databases">
        <authorList>
            <person name="Martinez-Hernandez J."/>
        </authorList>
    </citation>
    <scope>NUCLEOTIDE SEQUENCE [LARGE SCALE GENOMIC DNA]</scope>
</reference>
<dbReference type="Proteomes" id="UP001497480">
    <property type="component" value="Unassembled WGS sequence"/>
</dbReference>
<evidence type="ECO:0000313" key="2">
    <source>
        <dbReference type="Proteomes" id="UP001497480"/>
    </source>
</evidence>
<sequence length="229" mass="25145">MTLYNFNINNTDLHFTINENSITISPIRAAQNRNNNIVADNDDGDEGVDNNNNNGVGDEIELVPNGNGGDDDRAEFFDLHDFYFDEDDINNAGLELIIYPDENGLRHYGISLNTLPTLPAYINLHNVYYNSSIALLINSDTSVFLIRPAPPLAATPLDNAANNNNNNNEDLSLSITIPFILILPFNIANTNTIINIYIRISPNGVKVHATTQAGVTDCVAYLEIVAPPT</sequence>
<gene>
    <name evidence="1" type="ORF">LLUT_LOCUS28904</name>
</gene>
<keyword evidence="2" id="KW-1185">Reference proteome</keyword>
<dbReference type="AlphaFoldDB" id="A0AAV1Y1J5"/>
<accession>A0AAV1Y1J5</accession>
<name>A0AAV1Y1J5_LUPLU</name>
<proteinExistence type="predicted"/>
<comment type="caution">
    <text evidence="1">The sequence shown here is derived from an EMBL/GenBank/DDBJ whole genome shotgun (WGS) entry which is preliminary data.</text>
</comment>
<organism evidence="1 2">
    <name type="scientific">Lupinus luteus</name>
    <name type="common">European yellow lupine</name>
    <dbReference type="NCBI Taxonomy" id="3873"/>
    <lineage>
        <taxon>Eukaryota</taxon>
        <taxon>Viridiplantae</taxon>
        <taxon>Streptophyta</taxon>
        <taxon>Embryophyta</taxon>
        <taxon>Tracheophyta</taxon>
        <taxon>Spermatophyta</taxon>
        <taxon>Magnoliopsida</taxon>
        <taxon>eudicotyledons</taxon>
        <taxon>Gunneridae</taxon>
        <taxon>Pentapetalae</taxon>
        <taxon>rosids</taxon>
        <taxon>fabids</taxon>
        <taxon>Fabales</taxon>
        <taxon>Fabaceae</taxon>
        <taxon>Papilionoideae</taxon>
        <taxon>50 kb inversion clade</taxon>
        <taxon>genistoids sensu lato</taxon>
        <taxon>core genistoids</taxon>
        <taxon>Genisteae</taxon>
        <taxon>Lupinus</taxon>
    </lineage>
</organism>
<protein>
    <submittedName>
        <fullName evidence="1">Uncharacterized protein</fullName>
    </submittedName>
</protein>